<proteinExistence type="predicted"/>
<dbReference type="Pfam" id="PF03167">
    <property type="entry name" value="UDG"/>
    <property type="match status" value="1"/>
</dbReference>
<dbReference type="EMBL" id="CP003746">
    <property type="protein sequence ID" value="AFU98844.1"/>
    <property type="molecule type" value="Genomic_DNA"/>
</dbReference>
<dbReference type="SUPFAM" id="SSF52141">
    <property type="entry name" value="Uracil-DNA glycosylase-like"/>
    <property type="match status" value="1"/>
</dbReference>
<dbReference type="STRING" id="1117647.M5M_08275"/>
<dbReference type="KEGG" id="saga:M5M_08275"/>
<dbReference type="CDD" id="cd10033">
    <property type="entry name" value="UDG_like"/>
    <property type="match status" value="1"/>
</dbReference>
<evidence type="ECO:0000313" key="3">
    <source>
        <dbReference type="Proteomes" id="UP000000466"/>
    </source>
</evidence>
<organism evidence="2 3">
    <name type="scientific">Simiduia agarivorans (strain DSM 21679 / JCM 13881 / BCRC 17597 / SA1)</name>
    <dbReference type="NCBI Taxonomy" id="1117647"/>
    <lineage>
        <taxon>Bacteria</taxon>
        <taxon>Pseudomonadati</taxon>
        <taxon>Pseudomonadota</taxon>
        <taxon>Gammaproteobacteria</taxon>
        <taxon>Cellvibrionales</taxon>
        <taxon>Cellvibrionaceae</taxon>
        <taxon>Simiduia</taxon>
    </lineage>
</organism>
<dbReference type="eggNOG" id="COG1573">
    <property type="taxonomic scope" value="Bacteria"/>
</dbReference>
<dbReference type="Gene3D" id="3.40.470.10">
    <property type="entry name" value="Uracil-DNA glycosylase-like domain"/>
    <property type="match status" value="1"/>
</dbReference>
<keyword evidence="3" id="KW-1185">Reference proteome</keyword>
<protein>
    <recommendedName>
        <fullName evidence="1">Uracil-DNA glycosylase-like domain-containing protein</fullName>
    </recommendedName>
</protein>
<dbReference type="AlphaFoldDB" id="K4KI71"/>
<dbReference type="SMART" id="SM00987">
    <property type="entry name" value="UreE_C"/>
    <property type="match status" value="1"/>
</dbReference>
<evidence type="ECO:0000313" key="2">
    <source>
        <dbReference type="EMBL" id="AFU98844.1"/>
    </source>
</evidence>
<dbReference type="Proteomes" id="UP000000466">
    <property type="component" value="Chromosome"/>
</dbReference>
<accession>K4KI71</accession>
<dbReference type="InterPro" id="IPR047124">
    <property type="entry name" value="HI_0220.2"/>
</dbReference>
<dbReference type="InterPro" id="IPR005122">
    <property type="entry name" value="Uracil-DNA_glycosylase-like"/>
</dbReference>
<dbReference type="SMART" id="SM00986">
    <property type="entry name" value="UDG"/>
    <property type="match status" value="1"/>
</dbReference>
<dbReference type="InterPro" id="IPR036895">
    <property type="entry name" value="Uracil-DNA_glycosylase-like_sf"/>
</dbReference>
<dbReference type="HOGENOM" id="CLU_075800_0_0_6"/>
<feature type="domain" description="Uracil-DNA glycosylase-like" evidence="1">
    <location>
        <begin position="1"/>
        <end position="157"/>
    </location>
</feature>
<dbReference type="PANTHER" id="PTHR42160">
    <property type="entry name" value="URACIL-DNA GLYCOSYLASE SUPERFAMILY PROTEIN"/>
    <property type="match status" value="1"/>
</dbReference>
<name>K4KI71_SIMAS</name>
<sequence>MLQLGWQAPILIAGQAPGRRAEQQGKPFADPSGVRLRQWLGVSEDCFYNPRCFSILPMGFCFPGQSRQGDLAPRPECAAQWRATLLANHTNVQLTLVLGRFAQAWHLPEAPATVTECVARWQDYWPAVLPLPHPSPRNRRWFTDNPWFERALIPRLQARVKQLLDMA</sequence>
<reference evidence="2 3" key="1">
    <citation type="journal article" date="2013" name="Genome Announc.">
        <title>Complete genome sequence of Simiduia agarivorans SA1(T), a marine bacterium able to degrade a variety of polysaccharides.</title>
        <authorList>
            <person name="Lin S.Y."/>
            <person name="Shieh W.Y."/>
            <person name="Chen J.S."/>
            <person name="Tang S.L."/>
        </authorList>
    </citation>
    <scope>NUCLEOTIDE SEQUENCE [LARGE SCALE GENOMIC DNA]</scope>
    <source>
        <strain evidence="3">DSM 21679 / JCM 13881 / BCRC 17597 / SA1</strain>
    </source>
</reference>
<gene>
    <name evidence="2" type="ordered locus">M5M_08275</name>
</gene>
<dbReference type="PANTHER" id="PTHR42160:SF1">
    <property type="entry name" value="URACIL-DNA GLYCOSYLASE SUPERFAMILY PROTEIN"/>
    <property type="match status" value="1"/>
</dbReference>
<evidence type="ECO:0000259" key="1">
    <source>
        <dbReference type="SMART" id="SM00986"/>
    </source>
</evidence>